<keyword evidence="2 4" id="KW-0472">Membrane</keyword>
<evidence type="ECO:0000313" key="6">
    <source>
        <dbReference type="Proteomes" id="UP001549099"/>
    </source>
</evidence>
<feature type="region of interest" description="Disordered" evidence="3">
    <location>
        <begin position="499"/>
        <end position="523"/>
    </location>
</feature>
<dbReference type="Pfam" id="PF03323">
    <property type="entry name" value="GerA"/>
    <property type="match status" value="1"/>
</dbReference>
<keyword evidence="4" id="KW-1133">Transmembrane helix</keyword>
<comment type="similarity">
    <text evidence="1">Belongs to the GerABKA family.</text>
</comment>
<sequence>MTDRKQDASAVDSGRDRLQKSLQENLLLLKVTLGESSDIVCREVAIGREGIPAGILYTDGLTDTASLQDFLLETLMIDLPEIEVREGGQPDAAFLEELKERILTVAEVQESDTVSSLLDSLLSGDTLLLVDGFAAGLVIPNRKWAERQVTEPNSQTVVRGPRDSFTENIRVNTALIRRRLKDPNLWNESRKVGTRSGTEVELMYIHGLVEESVLDELRRRLDLIKIDGILSSGYIEEFIQDTDYTMFPTIYNTERPDAVAANLLEGRIAILVDGTPFVLIVPALFVQFFQSPEDYYQRVLFSSFIRLLRYASFWIAMLLPAFYIAITTFHPNMLPPPLLISLAAQREGVPFPALMEAFIMELAFEILREAGLRMPRNIGSAISIVGAMVIGTAAVEAGIISAAMVIVVSLTAIANFVSPVYDLGFTVRIMRFGFMIIAGCFGFYGIMIGLILMILHMCSLRSFGVPYTSPLAPFNWSDQKDTMIRAPIPRMFRRPKLIGKANPVRQQPAVPGTPDTDNSESKR</sequence>
<protein>
    <submittedName>
        <fullName evidence="5">Spore germination protein KA</fullName>
    </submittedName>
</protein>
<dbReference type="Proteomes" id="UP001549099">
    <property type="component" value="Unassembled WGS sequence"/>
</dbReference>
<keyword evidence="4" id="KW-0812">Transmembrane</keyword>
<dbReference type="PIRSF" id="PIRSF005690">
    <property type="entry name" value="GerBA"/>
    <property type="match status" value="1"/>
</dbReference>
<evidence type="ECO:0000256" key="4">
    <source>
        <dbReference type="SAM" id="Phobius"/>
    </source>
</evidence>
<dbReference type="EMBL" id="JBEPLW010000016">
    <property type="protein sequence ID" value="MET3576145.1"/>
    <property type="molecule type" value="Genomic_DNA"/>
</dbReference>
<dbReference type="PANTHER" id="PTHR22550:SF5">
    <property type="entry name" value="LEUCINE ZIPPER PROTEIN 4"/>
    <property type="match status" value="1"/>
</dbReference>
<keyword evidence="6" id="KW-1185">Reference proteome</keyword>
<gene>
    <name evidence="5" type="ORF">ABID49_002060</name>
</gene>
<evidence type="ECO:0000256" key="2">
    <source>
        <dbReference type="ARBA" id="ARBA00023136"/>
    </source>
</evidence>
<evidence type="ECO:0000256" key="1">
    <source>
        <dbReference type="ARBA" id="ARBA00005278"/>
    </source>
</evidence>
<name>A0ABV2GCW2_9BACL</name>
<proteinExistence type="inferred from homology"/>
<dbReference type="InterPro" id="IPR050768">
    <property type="entry name" value="UPF0353/GerABKA_families"/>
</dbReference>
<dbReference type="RefSeq" id="WP_376837173.1">
    <property type="nucleotide sequence ID" value="NZ_JBHLWY010000011.1"/>
</dbReference>
<feature type="transmembrane region" description="Helical" evidence="4">
    <location>
        <begin position="310"/>
        <end position="329"/>
    </location>
</feature>
<reference evidence="5 6" key="1">
    <citation type="submission" date="2024-06" db="EMBL/GenBank/DDBJ databases">
        <title>Genomic Encyclopedia of Type Strains, Phase IV (KMG-IV): sequencing the most valuable type-strain genomes for metagenomic binning, comparative biology and taxonomic classification.</title>
        <authorList>
            <person name="Goeker M."/>
        </authorList>
    </citation>
    <scope>NUCLEOTIDE SEQUENCE [LARGE SCALE GENOMIC DNA]</scope>
    <source>
        <strain evidence="5 6">DSM 26128</strain>
    </source>
</reference>
<dbReference type="InterPro" id="IPR004995">
    <property type="entry name" value="Spore_Ger"/>
</dbReference>
<feature type="transmembrane region" description="Helical" evidence="4">
    <location>
        <begin position="432"/>
        <end position="455"/>
    </location>
</feature>
<evidence type="ECO:0000256" key="3">
    <source>
        <dbReference type="SAM" id="MobiDB-lite"/>
    </source>
</evidence>
<feature type="transmembrane region" description="Helical" evidence="4">
    <location>
        <begin position="268"/>
        <end position="289"/>
    </location>
</feature>
<feature type="transmembrane region" description="Helical" evidence="4">
    <location>
        <begin position="379"/>
        <end position="412"/>
    </location>
</feature>
<organism evidence="5 6">
    <name type="scientific">Bhargavaea ullalensis</name>
    <dbReference type="NCBI Taxonomy" id="1265685"/>
    <lineage>
        <taxon>Bacteria</taxon>
        <taxon>Bacillati</taxon>
        <taxon>Bacillota</taxon>
        <taxon>Bacilli</taxon>
        <taxon>Bacillales</taxon>
        <taxon>Caryophanaceae</taxon>
        <taxon>Bhargavaea</taxon>
    </lineage>
</organism>
<comment type="caution">
    <text evidence="5">The sequence shown here is derived from an EMBL/GenBank/DDBJ whole genome shotgun (WGS) entry which is preliminary data.</text>
</comment>
<dbReference type="PANTHER" id="PTHR22550">
    <property type="entry name" value="SPORE GERMINATION PROTEIN"/>
    <property type="match status" value="1"/>
</dbReference>
<evidence type="ECO:0000313" key="5">
    <source>
        <dbReference type="EMBL" id="MET3576145.1"/>
    </source>
</evidence>
<accession>A0ABV2GCW2</accession>